<name>A0A931MV67_9BACI</name>
<comment type="caution">
    <text evidence="1">The sequence shown here is derived from an EMBL/GenBank/DDBJ whole genome shotgun (WGS) entry which is preliminary data.</text>
</comment>
<accession>A0A931MV67</accession>
<protein>
    <submittedName>
        <fullName evidence="1">Uncharacterized protein</fullName>
    </submittedName>
</protein>
<keyword evidence="2" id="KW-1185">Reference proteome</keyword>
<evidence type="ECO:0000313" key="2">
    <source>
        <dbReference type="Proteomes" id="UP000614490"/>
    </source>
</evidence>
<dbReference type="EMBL" id="JADZSC010000001">
    <property type="protein sequence ID" value="MBH0230071.1"/>
    <property type="molecule type" value="Genomic_DNA"/>
</dbReference>
<dbReference type="AlphaFoldDB" id="A0A931MV67"/>
<proteinExistence type="predicted"/>
<gene>
    <name evidence="1" type="ORF">H0267_07560</name>
</gene>
<dbReference type="RefSeq" id="WP_197316637.1">
    <property type="nucleotide sequence ID" value="NZ_JADZSC010000001.1"/>
</dbReference>
<dbReference type="Proteomes" id="UP000614490">
    <property type="component" value="Unassembled WGS sequence"/>
</dbReference>
<sequence length="84" mass="10234">MTDHEKCKKIGLKCRSILDEELPFYFKYDLTDQEKDYAIDYLLRAILGFAERETDTERYGDHFKYIEEKFYSACKIINEQYRRA</sequence>
<evidence type="ECO:0000313" key="1">
    <source>
        <dbReference type="EMBL" id="MBH0230071.1"/>
    </source>
</evidence>
<reference evidence="1 2" key="1">
    <citation type="journal article" date="2005" name="Int. J. Syst. Evol. Microbiol.">
        <title>Halobacillus yeomjeoni sp. nov., isolated from a marine solar saltern in Korea.</title>
        <authorList>
            <person name="Yoon J.H."/>
            <person name="Kang S.J."/>
            <person name="Lee C.H."/>
            <person name="Oh H.W."/>
            <person name="Oh T.K."/>
        </authorList>
    </citation>
    <scope>NUCLEOTIDE SEQUENCE [LARGE SCALE GENOMIC DNA]</scope>
    <source>
        <strain evidence="1 2">KCTC 3957</strain>
    </source>
</reference>
<organism evidence="1 2">
    <name type="scientific">Halobacillus yeomjeoni</name>
    <dbReference type="NCBI Taxonomy" id="311194"/>
    <lineage>
        <taxon>Bacteria</taxon>
        <taxon>Bacillati</taxon>
        <taxon>Bacillota</taxon>
        <taxon>Bacilli</taxon>
        <taxon>Bacillales</taxon>
        <taxon>Bacillaceae</taxon>
        <taxon>Halobacillus</taxon>
    </lineage>
</organism>